<feature type="region of interest" description="Disordered" evidence="1">
    <location>
        <begin position="216"/>
        <end position="237"/>
    </location>
</feature>
<protein>
    <submittedName>
        <fullName evidence="2">Uncharacterized protein</fullName>
    </submittedName>
</protein>
<dbReference type="SUPFAM" id="SSF56801">
    <property type="entry name" value="Acetyl-CoA synthetase-like"/>
    <property type="match status" value="1"/>
</dbReference>
<evidence type="ECO:0000313" key="2">
    <source>
        <dbReference type="EMBL" id="UWM55098.1"/>
    </source>
</evidence>
<accession>A0A9E7UBE1</accession>
<organism evidence="2 3">
    <name type="scientific">Salinirubellus salinus</name>
    <dbReference type="NCBI Taxonomy" id="1364945"/>
    <lineage>
        <taxon>Archaea</taxon>
        <taxon>Methanobacteriati</taxon>
        <taxon>Methanobacteriota</taxon>
        <taxon>Stenosarchaea group</taxon>
        <taxon>Halobacteria</taxon>
        <taxon>Halobacteriales</taxon>
        <taxon>Natronomonadaceae</taxon>
        <taxon>Salinirubellus</taxon>
    </lineage>
</organism>
<dbReference type="Gene3D" id="3.40.50.12780">
    <property type="entry name" value="N-terminal domain of ligase-like"/>
    <property type="match status" value="1"/>
</dbReference>
<dbReference type="AlphaFoldDB" id="A0A9E7UBE1"/>
<keyword evidence="3" id="KW-1185">Reference proteome</keyword>
<gene>
    <name evidence="2" type="ORF">N0B31_02180</name>
</gene>
<sequence>MEMDVLGDLVVRDRRSDDSALRAADTGREYDYRRFCTTTWKAGNYLRLLGVRTDARVAVADDPTPEAVLSAYGAALLGGVVRFGPAHDTELDARVLVTPTAELDDYTVGPSTKRVGYGTEPEDPDVGYFERDVWSENPTEPPDRVEPDGGLLDADRTYSHAEVLDAARRVAARWDLEPGDEVAVRASFTHPGTVTAGLVAPILAGAAILLPGDAGEGDYAVGDGGPERERVDPADVF</sequence>
<dbReference type="Proteomes" id="UP001057580">
    <property type="component" value="Chromosome"/>
</dbReference>
<feature type="compositionally biased region" description="Basic and acidic residues" evidence="1">
    <location>
        <begin position="225"/>
        <end position="237"/>
    </location>
</feature>
<evidence type="ECO:0000313" key="3">
    <source>
        <dbReference type="Proteomes" id="UP001057580"/>
    </source>
</evidence>
<reference evidence="2" key="1">
    <citation type="submission" date="2022-09" db="EMBL/GenBank/DDBJ databases">
        <title>Diverse halophilic archaea isolated from saline environments.</title>
        <authorList>
            <person name="Cui H.-L."/>
        </authorList>
    </citation>
    <scope>NUCLEOTIDE SEQUENCE</scope>
    <source>
        <strain evidence="2">ZS-35-S2</strain>
    </source>
</reference>
<dbReference type="EMBL" id="CP104003">
    <property type="protein sequence ID" value="UWM55098.1"/>
    <property type="molecule type" value="Genomic_DNA"/>
</dbReference>
<dbReference type="InterPro" id="IPR042099">
    <property type="entry name" value="ANL_N_sf"/>
</dbReference>
<evidence type="ECO:0000256" key="1">
    <source>
        <dbReference type="SAM" id="MobiDB-lite"/>
    </source>
</evidence>
<proteinExistence type="predicted"/>
<dbReference type="KEGG" id="ssai:N0B31_02180"/>
<name>A0A9E7UBE1_9EURY</name>
<dbReference type="RefSeq" id="WP_260594150.1">
    <property type="nucleotide sequence ID" value="NZ_CP104003.1"/>
</dbReference>
<dbReference type="GeneID" id="74941192"/>